<proteinExistence type="predicted"/>
<sequence>MSTVLVARRRAVARVADVRGALADRTARARDLAAPVTGIVSPAAWVLAALAPVGLLGGVLLRWAELTTVATFVVPLLGLAALFVLGRYQLEADLDLTRDRVVVGERAVGRVVVRNVSRRRSLPGSIELPVGIARADFDIPSLATSGEVEDVFVIPTERRAVLDVGPVTAVRADPLGLFRREQHLSDPELLYVHPRTVRVEGTAAGLIRDLEGQPVPRVTDADISFHALRAYVPGDDRRHIHWKTSARTGSLMVRQFEETRRSHLLLALSTRIDEYADDEEFELAVSAGGSLSLQTFADRHELSVATSRETVRVTTPTRLMDEFAALGFEAAAPRLPEAVRRLARDVTGASVAILVCGSLVSTHEMRRARQHLPLDVRTIVLRCAGAEESSLRPLGDLTVATLASLEELGRLMRRAS</sequence>
<dbReference type="EMBL" id="WUEK01000009">
    <property type="protein sequence ID" value="MXG90892.1"/>
    <property type="molecule type" value="Genomic_DNA"/>
</dbReference>
<evidence type="ECO:0000313" key="4">
    <source>
        <dbReference type="Proteomes" id="UP000473325"/>
    </source>
</evidence>
<dbReference type="Proteomes" id="UP000473325">
    <property type="component" value="Unassembled WGS sequence"/>
</dbReference>
<evidence type="ECO:0000313" key="3">
    <source>
        <dbReference type="EMBL" id="MXG90892.1"/>
    </source>
</evidence>
<keyword evidence="1" id="KW-1133">Transmembrane helix</keyword>
<feature type="domain" description="DUF58" evidence="2">
    <location>
        <begin position="228"/>
        <end position="400"/>
    </location>
</feature>
<keyword evidence="1" id="KW-0472">Membrane</keyword>
<dbReference type="PANTHER" id="PTHR34351:SF1">
    <property type="entry name" value="SLR1927 PROTEIN"/>
    <property type="match status" value="1"/>
</dbReference>
<dbReference type="InterPro" id="IPR002881">
    <property type="entry name" value="DUF58"/>
</dbReference>
<dbReference type="AlphaFoldDB" id="A0A6L7F2C7"/>
<name>A0A6L7F2C7_9ACTN</name>
<evidence type="ECO:0000259" key="2">
    <source>
        <dbReference type="Pfam" id="PF01882"/>
    </source>
</evidence>
<dbReference type="PANTHER" id="PTHR34351">
    <property type="entry name" value="SLR1927 PROTEIN-RELATED"/>
    <property type="match status" value="1"/>
</dbReference>
<evidence type="ECO:0000256" key="1">
    <source>
        <dbReference type="SAM" id="Phobius"/>
    </source>
</evidence>
<gene>
    <name evidence="3" type="ORF">GRQ65_15190</name>
</gene>
<feature type="transmembrane region" description="Helical" evidence="1">
    <location>
        <begin position="66"/>
        <end position="85"/>
    </location>
</feature>
<dbReference type="Pfam" id="PF01882">
    <property type="entry name" value="DUF58"/>
    <property type="match status" value="1"/>
</dbReference>
<keyword evidence="4" id="KW-1185">Reference proteome</keyword>
<feature type="transmembrane region" description="Helical" evidence="1">
    <location>
        <begin position="32"/>
        <end position="60"/>
    </location>
</feature>
<reference evidence="3 4" key="1">
    <citation type="submission" date="2019-12" db="EMBL/GenBank/DDBJ databases">
        <authorList>
            <person name="Kun Z."/>
        </authorList>
    </citation>
    <scope>NUCLEOTIDE SEQUENCE [LARGE SCALE GENOMIC DNA]</scope>
    <source>
        <strain evidence="3 4">YIM 123512</strain>
    </source>
</reference>
<accession>A0A6L7F2C7</accession>
<keyword evidence="1" id="KW-0812">Transmembrane</keyword>
<dbReference type="RefSeq" id="WP_160878821.1">
    <property type="nucleotide sequence ID" value="NZ_WUEK01000009.1"/>
</dbReference>
<comment type="caution">
    <text evidence="3">The sequence shown here is derived from an EMBL/GenBank/DDBJ whole genome shotgun (WGS) entry which is preliminary data.</text>
</comment>
<protein>
    <submittedName>
        <fullName evidence="3">DUF58 domain-containing protein</fullName>
    </submittedName>
</protein>
<organism evidence="3 4">
    <name type="scientific">Nocardioides flavescens</name>
    <dbReference type="NCBI Taxonomy" id="2691959"/>
    <lineage>
        <taxon>Bacteria</taxon>
        <taxon>Bacillati</taxon>
        <taxon>Actinomycetota</taxon>
        <taxon>Actinomycetes</taxon>
        <taxon>Propionibacteriales</taxon>
        <taxon>Nocardioidaceae</taxon>
        <taxon>Nocardioides</taxon>
    </lineage>
</organism>